<protein>
    <submittedName>
        <fullName evidence="3">Uncharacterized protein</fullName>
    </submittedName>
</protein>
<dbReference type="OrthoDB" id="9204533at2"/>
<name>A0A1I3F0C4_9RHOB</name>
<keyword evidence="4" id="KW-1185">Reference proteome</keyword>
<proteinExistence type="predicted"/>
<feature type="coiled-coil region" evidence="1">
    <location>
        <begin position="175"/>
        <end position="223"/>
    </location>
</feature>
<accession>A0A1I3F0C4</accession>
<dbReference type="EMBL" id="FOPU01000058">
    <property type="protein sequence ID" value="SFI04715.1"/>
    <property type="molecule type" value="Genomic_DNA"/>
</dbReference>
<gene>
    <name evidence="3" type="ORF">SAMN04488021_1586</name>
</gene>
<sequence length="630" mass="67177">MTGDIAILADSEVLIGGKKYSMTASPSADSEIVEEAIRNTLASIKLEQMCDDLSLTGDMIYCAYNGIDPKYGELRALVAGLHKSFVDLLLRSEHQMTELEAISGEILPDLSKVFRFLMSNKEDIAVTFLKNAAEKATRLSSGMKQLADEYAALGVKAQTAVELAEKQQGMELQQIEALKTKLADIRAENERATDLSQRLATAVKDLQSKYEEAKSKAESSENRAFALSIIGSILRPLADGVGAAAGAFARVQVPGLNLPSPTPAPAPAAAPAAEKPAADKPAAAKPAAANEPAKSKEALTVDKEKADAAVADAQKKLEAETQAVTAKTSEVESAKAKLTGAEADAKKDGLSAQEKKDKEAAATAAKLAADEAKAQLEILEKKKKEAADALTAAKAKAKEIGDAIEKIGKAIGEAGSGIGKMGENFFELADSYRQEKVNFLNLLMKKQEEEDKTLADMKKYALQMKNIDMQTQTLTVTVEALFQAIKALKRVVTNLQVAAQFWRNMADGCARLANPALADDIAAYKSLSLSDKLELYAETEFKQNAVRYLAGWVGMQTIAKRYTSRMTDIRSRASEDYGNYLGPEAARKKAAELGAALAISAMKGEGESEKAKSVIAAALKEATAEAQAAA</sequence>
<feature type="region of interest" description="Disordered" evidence="2">
    <location>
        <begin position="260"/>
        <end position="302"/>
    </location>
</feature>
<keyword evidence="1" id="KW-0175">Coiled coil</keyword>
<evidence type="ECO:0000313" key="3">
    <source>
        <dbReference type="EMBL" id="SFI04715.1"/>
    </source>
</evidence>
<reference evidence="3 4" key="1">
    <citation type="submission" date="2016-10" db="EMBL/GenBank/DDBJ databases">
        <authorList>
            <person name="de Groot N.N."/>
        </authorList>
    </citation>
    <scope>NUCLEOTIDE SEQUENCE [LARGE SCALE GENOMIC DNA]</scope>
    <source>
        <strain evidence="3 4">DSM 8537</strain>
    </source>
</reference>
<evidence type="ECO:0000256" key="1">
    <source>
        <dbReference type="SAM" id="Coils"/>
    </source>
</evidence>
<dbReference type="PANTHER" id="PTHR37508:SF1">
    <property type="entry name" value="TRANSMEMBRANE PROTEIN"/>
    <property type="match status" value="1"/>
</dbReference>
<dbReference type="STRING" id="34004.SAMN04488021_1586"/>
<feature type="compositionally biased region" description="Basic and acidic residues" evidence="2">
    <location>
        <begin position="293"/>
        <end position="302"/>
    </location>
</feature>
<dbReference type="AlphaFoldDB" id="A0A1I3F0C4"/>
<dbReference type="RefSeq" id="WP_074971012.1">
    <property type="nucleotide sequence ID" value="NZ_CBCRYP010000071.1"/>
</dbReference>
<dbReference type="PANTHER" id="PTHR37508">
    <property type="entry name" value="TRANSMEMBRANE PROTEIN"/>
    <property type="match status" value="1"/>
</dbReference>
<feature type="coiled-coil region" evidence="1">
    <location>
        <begin position="355"/>
        <end position="396"/>
    </location>
</feature>
<feature type="compositionally biased region" description="Low complexity" evidence="2">
    <location>
        <begin position="269"/>
        <end position="292"/>
    </location>
</feature>
<evidence type="ECO:0000256" key="2">
    <source>
        <dbReference type="SAM" id="MobiDB-lite"/>
    </source>
</evidence>
<evidence type="ECO:0000313" key="4">
    <source>
        <dbReference type="Proteomes" id="UP000183635"/>
    </source>
</evidence>
<organism evidence="3 4">
    <name type="scientific">Paracoccus aminovorans</name>
    <dbReference type="NCBI Taxonomy" id="34004"/>
    <lineage>
        <taxon>Bacteria</taxon>
        <taxon>Pseudomonadati</taxon>
        <taxon>Pseudomonadota</taxon>
        <taxon>Alphaproteobacteria</taxon>
        <taxon>Rhodobacterales</taxon>
        <taxon>Paracoccaceae</taxon>
        <taxon>Paracoccus</taxon>
    </lineage>
</organism>
<dbReference type="Proteomes" id="UP000183635">
    <property type="component" value="Unassembled WGS sequence"/>
</dbReference>